<feature type="compositionally biased region" description="Basic residues" evidence="1">
    <location>
        <begin position="510"/>
        <end position="524"/>
    </location>
</feature>
<reference evidence="3" key="1">
    <citation type="journal article" date="2018" name="Nat. Microbiol.">
        <title>Leveraging single-cell genomics to expand the fungal tree of life.</title>
        <authorList>
            <person name="Ahrendt S.R."/>
            <person name="Quandt C.A."/>
            <person name="Ciobanu D."/>
            <person name="Clum A."/>
            <person name="Salamov A."/>
            <person name="Andreopoulos B."/>
            <person name="Cheng J.F."/>
            <person name="Woyke T."/>
            <person name="Pelin A."/>
            <person name="Henrissat B."/>
            <person name="Reynolds N.K."/>
            <person name="Benny G.L."/>
            <person name="Smith M.E."/>
            <person name="James T.Y."/>
            <person name="Grigoriev I.V."/>
        </authorList>
    </citation>
    <scope>NUCLEOTIDE SEQUENCE [LARGE SCALE GENOMIC DNA]</scope>
</reference>
<gene>
    <name evidence="2" type="ORF">BJ684DRAFT_15889</name>
</gene>
<dbReference type="AlphaFoldDB" id="A0A4P9Y442"/>
<feature type="compositionally biased region" description="Basic and acidic residues" evidence="1">
    <location>
        <begin position="525"/>
        <end position="542"/>
    </location>
</feature>
<dbReference type="Proteomes" id="UP000267251">
    <property type="component" value="Unassembled WGS sequence"/>
</dbReference>
<feature type="compositionally biased region" description="Polar residues" evidence="1">
    <location>
        <begin position="209"/>
        <end position="222"/>
    </location>
</feature>
<keyword evidence="3" id="KW-1185">Reference proteome</keyword>
<name>A0A4P9Y442_9FUNG</name>
<feature type="compositionally biased region" description="Low complexity" evidence="1">
    <location>
        <begin position="188"/>
        <end position="202"/>
    </location>
</feature>
<feature type="region of interest" description="Disordered" evidence="1">
    <location>
        <begin position="250"/>
        <end position="301"/>
    </location>
</feature>
<dbReference type="OrthoDB" id="10514149at2759"/>
<organism evidence="2 3">
    <name type="scientific">Piptocephalis cylindrospora</name>
    <dbReference type="NCBI Taxonomy" id="1907219"/>
    <lineage>
        <taxon>Eukaryota</taxon>
        <taxon>Fungi</taxon>
        <taxon>Fungi incertae sedis</taxon>
        <taxon>Zoopagomycota</taxon>
        <taxon>Zoopagomycotina</taxon>
        <taxon>Zoopagomycetes</taxon>
        <taxon>Zoopagales</taxon>
        <taxon>Piptocephalidaceae</taxon>
        <taxon>Piptocephalis</taxon>
    </lineage>
</organism>
<feature type="compositionally biased region" description="Low complexity" evidence="1">
    <location>
        <begin position="271"/>
        <end position="282"/>
    </location>
</feature>
<sequence>MSRDTAYPIVEEDEEEGYLSDSPDPSFMTAPSFSSPSRSKPSEPTQREPPSSLPSPHQGHPVYTPLATFPTPVLSHPPPRVQRRTGPWSWLRYGRSSPQRSPQERGEEEVILRHPTYPQDPISRHDPQGPFIPQYPMSMPTSPPMPAALLSSLSSATLVSSHVPSQTEAQPHSPPPRRSSHPAGVSLSWSASQPLPSHSSPPHAHDLSVSTQTFHSFPSRNGESVERIRLRDRRAHQSLSQIYPPLSHAYTSLPTAHPPFPQAHSPPLHAHTSPSPSQTHPPFRSSQSPPRTMEDGSMSAKEARQWYRKRLRGSTHRIYWCLEDPIRPPTVPIPPQVGRVLSPRDLQMLQRKYIREEEGRRREWIQKGLTQPRWTQLQYRYWRAHHPRLPQPCRPLPYRAIQDCPPGWTIYYFPDAILLEPTGTSLASRVRRSGPFREERFLCDACGLTSDTPGWMKLHALTRRDMYPLHPVVHPRTSWVLRGLVCAGVLRMREKLEEAWKIQQASSLREKRRRKEKQGRRRHIERPEERRRRSEAVPKIEELQDTLPSAEPSPSTTYSSLLRGTLAHWGLLRG</sequence>
<feature type="region of interest" description="Disordered" evidence="1">
    <location>
        <begin position="1"/>
        <end position="228"/>
    </location>
</feature>
<feature type="compositionally biased region" description="Basic and acidic residues" evidence="1">
    <location>
        <begin position="102"/>
        <end position="112"/>
    </location>
</feature>
<feature type="compositionally biased region" description="Low complexity" evidence="1">
    <location>
        <begin position="147"/>
        <end position="161"/>
    </location>
</feature>
<accession>A0A4P9Y442</accession>
<evidence type="ECO:0000313" key="3">
    <source>
        <dbReference type="Proteomes" id="UP000267251"/>
    </source>
</evidence>
<evidence type="ECO:0000256" key="1">
    <source>
        <dbReference type="SAM" id="MobiDB-lite"/>
    </source>
</evidence>
<feature type="region of interest" description="Disordered" evidence="1">
    <location>
        <begin position="507"/>
        <end position="559"/>
    </location>
</feature>
<proteinExistence type="predicted"/>
<dbReference type="EMBL" id="KZ987954">
    <property type="protein sequence ID" value="RKP13738.1"/>
    <property type="molecule type" value="Genomic_DNA"/>
</dbReference>
<evidence type="ECO:0000313" key="2">
    <source>
        <dbReference type="EMBL" id="RKP13738.1"/>
    </source>
</evidence>
<feature type="compositionally biased region" description="Low complexity" evidence="1">
    <location>
        <begin position="31"/>
        <end position="44"/>
    </location>
</feature>
<protein>
    <submittedName>
        <fullName evidence="2">Uncharacterized protein</fullName>
    </submittedName>
</protein>